<gene>
    <name evidence="2" type="ORF">SAMN04487963_0819</name>
</gene>
<dbReference type="NCBIfam" id="NF037970">
    <property type="entry name" value="vanZ_1"/>
    <property type="match status" value="1"/>
</dbReference>
<keyword evidence="1" id="KW-0472">Membrane</keyword>
<feature type="transmembrane region" description="Helical" evidence="1">
    <location>
        <begin position="75"/>
        <end position="95"/>
    </location>
</feature>
<keyword evidence="3" id="KW-1185">Reference proteome</keyword>
<reference evidence="3" key="1">
    <citation type="submission" date="2016-10" db="EMBL/GenBank/DDBJ databases">
        <authorList>
            <person name="Varghese N."/>
            <person name="Submissions S."/>
        </authorList>
    </citation>
    <scope>NUCLEOTIDE SEQUENCE [LARGE SCALE GENOMIC DNA]</scope>
    <source>
        <strain evidence="3">CGMCC 1.7061</strain>
    </source>
</reference>
<sequence length="135" mass="15114">MYRLVCILAATLFLFMLWIIYLADSGNSSLFFYLVQQWPYGDKACHLLLYGLLTLLVNLALELKTIAVTKRVKVYVGTLAVTVFAVAEELSQAWIPSRTLDSLDLAADAIGIALFSLASYGIGQWYRPKAIHTDY</sequence>
<accession>A0A1I4M3E7</accession>
<organism evidence="2 3">
    <name type="scientific">Marinobacter zhejiangensis</name>
    <dbReference type="NCBI Taxonomy" id="488535"/>
    <lineage>
        <taxon>Bacteria</taxon>
        <taxon>Pseudomonadati</taxon>
        <taxon>Pseudomonadota</taxon>
        <taxon>Gammaproteobacteria</taxon>
        <taxon>Pseudomonadales</taxon>
        <taxon>Marinobacteraceae</taxon>
        <taxon>Marinobacter</taxon>
    </lineage>
</organism>
<dbReference type="OrthoDB" id="532191at2"/>
<evidence type="ECO:0000313" key="2">
    <source>
        <dbReference type="EMBL" id="SFL97616.1"/>
    </source>
</evidence>
<dbReference type="STRING" id="488535.SAMN04487963_0819"/>
<dbReference type="PANTHER" id="PTHR28008:SF1">
    <property type="entry name" value="DOMAIN PROTEIN, PUTATIVE (AFU_ORTHOLOGUE AFUA_3G10980)-RELATED"/>
    <property type="match status" value="1"/>
</dbReference>
<evidence type="ECO:0000256" key="1">
    <source>
        <dbReference type="SAM" id="Phobius"/>
    </source>
</evidence>
<dbReference type="RefSeq" id="WP_092020588.1">
    <property type="nucleotide sequence ID" value="NZ_FOUE01000001.1"/>
</dbReference>
<dbReference type="EMBL" id="FOUE01000001">
    <property type="protein sequence ID" value="SFL97616.1"/>
    <property type="molecule type" value="Genomic_DNA"/>
</dbReference>
<proteinExistence type="predicted"/>
<dbReference type="AlphaFoldDB" id="A0A1I4M3E7"/>
<feature type="transmembrane region" description="Helical" evidence="1">
    <location>
        <begin position="46"/>
        <end position="63"/>
    </location>
</feature>
<keyword evidence="1" id="KW-0812">Transmembrane</keyword>
<keyword evidence="1" id="KW-1133">Transmembrane helix</keyword>
<dbReference type="Proteomes" id="UP000198519">
    <property type="component" value="Unassembled WGS sequence"/>
</dbReference>
<evidence type="ECO:0000313" key="3">
    <source>
        <dbReference type="Proteomes" id="UP000198519"/>
    </source>
</evidence>
<evidence type="ECO:0008006" key="4">
    <source>
        <dbReference type="Google" id="ProtNLM"/>
    </source>
</evidence>
<protein>
    <recommendedName>
        <fullName evidence="4">VanZ like family protein</fullName>
    </recommendedName>
</protein>
<name>A0A1I4M3E7_9GAMM</name>
<dbReference type="PANTHER" id="PTHR28008">
    <property type="entry name" value="DOMAIN PROTEIN, PUTATIVE (AFU_ORTHOLOGUE AFUA_3G10980)-RELATED"/>
    <property type="match status" value="1"/>
</dbReference>
<feature type="transmembrane region" description="Helical" evidence="1">
    <location>
        <begin position="107"/>
        <end position="126"/>
    </location>
</feature>